<dbReference type="AlphaFoldDB" id="A0A8W7PU92"/>
<evidence type="ECO:0000256" key="1">
    <source>
        <dbReference type="SAM" id="Phobius"/>
    </source>
</evidence>
<protein>
    <submittedName>
        <fullName evidence="2">Uncharacterized protein</fullName>
    </submittedName>
</protein>
<dbReference type="Proteomes" id="UP000075882">
    <property type="component" value="Unassembled WGS sequence"/>
</dbReference>
<keyword evidence="1" id="KW-0812">Transmembrane</keyword>
<evidence type="ECO:0000313" key="2">
    <source>
        <dbReference type="EnsemblMetazoa" id="ACOM037766-PA.1"/>
    </source>
</evidence>
<keyword evidence="1" id="KW-0472">Membrane</keyword>
<accession>A0A8W7PU92</accession>
<name>A0A8W7PU92_ANOCL</name>
<keyword evidence="1" id="KW-1133">Transmembrane helix</keyword>
<sequence length="118" mass="13597">MMRNQPLIFQMLSLLTMLGMFRARALRDSILLALLAYFLPCMLCLRYSDGWTAAGTVWPMSAHWQREIAYFDLFIATILIWTARQPDLRIKRNITLLLCGLSLLLGENHLEGWLAAPQ</sequence>
<organism evidence="2">
    <name type="scientific">Anopheles coluzzii</name>
    <name type="common">African malaria mosquito</name>
    <dbReference type="NCBI Taxonomy" id="1518534"/>
    <lineage>
        <taxon>Eukaryota</taxon>
        <taxon>Metazoa</taxon>
        <taxon>Ecdysozoa</taxon>
        <taxon>Arthropoda</taxon>
        <taxon>Hexapoda</taxon>
        <taxon>Insecta</taxon>
        <taxon>Pterygota</taxon>
        <taxon>Neoptera</taxon>
        <taxon>Endopterygota</taxon>
        <taxon>Diptera</taxon>
        <taxon>Nematocera</taxon>
        <taxon>Culicoidea</taxon>
        <taxon>Culicidae</taxon>
        <taxon>Anophelinae</taxon>
        <taxon>Anopheles</taxon>
    </lineage>
</organism>
<proteinExistence type="predicted"/>
<feature type="transmembrane region" description="Helical" evidence="1">
    <location>
        <begin position="68"/>
        <end position="84"/>
    </location>
</feature>
<dbReference type="EnsemblMetazoa" id="ACOM037766-RA">
    <property type="protein sequence ID" value="ACOM037766-PA.1"/>
    <property type="gene ID" value="ACOM037766"/>
</dbReference>
<feature type="transmembrane region" description="Helical" evidence="1">
    <location>
        <begin position="30"/>
        <end position="48"/>
    </location>
</feature>
<reference evidence="2" key="1">
    <citation type="submission" date="2022-08" db="UniProtKB">
        <authorList>
            <consortium name="EnsemblMetazoa"/>
        </authorList>
    </citation>
    <scope>IDENTIFICATION</scope>
</reference>